<sequence length="205" mass="21947">MDMGSEDGWNKTDNGTSFQQSEKPSPCANGCGFFGTAATMNLCSKCYRDLCIKEEQAASAKASMEKSMNPLPVTALQHESHVADSPKAPQPSLDEQSTVLVLPTVTGSGSDAIGETSEDRVAPNRCACCRKKVGVMGFKCRCGSTFCGTHRYPEKHECTFDFKGSGRDAIARANPVVKADKIQSIDLNSTFPCPSAIPQVLINVN</sequence>
<feature type="domain" description="AN1-type" evidence="8">
    <location>
        <begin position="120"/>
        <end position="166"/>
    </location>
</feature>
<proteinExistence type="predicted"/>
<dbReference type="AlphaFoldDB" id="A0AAN8VXJ0"/>
<evidence type="ECO:0000256" key="4">
    <source>
        <dbReference type="ARBA" id="ARBA00022833"/>
    </source>
</evidence>
<dbReference type="PANTHER" id="PTHR10634:SF98">
    <property type="entry name" value="ZINC FINGER A20 AND AN1 DOMAIN-CONTAINING STRESS-ASSOCIATED PROTEIN 3"/>
    <property type="match status" value="1"/>
</dbReference>
<dbReference type="InterPro" id="IPR050652">
    <property type="entry name" value="AN1_A20_ZnFinger"/>
</dbReference>
<dbReference type="Gene3D" id="4.10.1110.10">
    <property type="entry name" value="AN1-like Zinc finger"/>
    <property type="match status" value="1"/>
</dbReference>
<comment type="caution">
    <text evidence="9">The sequence shown here is derived from an EMBL/GenBank/DDBJ whole genome shotgun (WGS) entry which is preliminary data.</text>
</comment>
<dbReference type="SMART" id="SM00259">
    <property type="entry name" value="ZnF_A20"/>
    <property type="match status" value="1"/>
</dbReference>
<evidence type="ECO:0000256" key="6">
    <source>
        <dbReference type="SAM" id="MobiDB-lite"/>
    </source>
</evidence>
<feature type="compositionally biased region" description="Polar residues" evidence="6">
    <location>
        <begin position="11"/>
        <end position="23"/>
    </location>
</feature>
<dbReference type="InterPro" id="IPR035896">
    <property type="entry name" value="AN1-like_Znf"/>
</dbReference>
<protein>
    <submittedName>
        <fullName evidence="9">Zinc finger, AN1-type</fullName>
    </submittedName>
</protein>
<dbReference type="PROSITE" id="PS51036">
    <property type="entry name" value="ZF_A20"/>
    <property type="match status" value="1"/>
</dbReference>
<keyword evidence="4" id="KW-0862">Zinc</keyword>
<dbReference type="SMART" id="SM00154">
    <property type="entry name" value="ZnF_AN1"/>
    <property type="match status" value="1"/>
</dbReference>
<evidence type="ECO:0000313" key="9">
    <source>
        <dbReference type="EMBL" id="KAK6935277.1"/>
    </source>
</evidence>
<evidence type="ECO:0000259" key="8">
    <source>
        <dbReference type="PROSITE" id="PS51039"/>
    </source>
</evidence>
<dbReference type="PROSITE" id="PS51039">
    <property type="entry name" value="ZF_AN1"/>
    <property type="match status" value="1"/>
</dbReference>
<dbReference type="FunFam" id="4.10.1110.10:FF:000001">
    <property type="entry name" value="Zinc finger AN1-type containing 6"/>
    <property type="match status" value="1"/>
</dbReference>
<dbReference type="Proteomes" id="UP001370490">
    <property type="component" value="Unassembled WGS sequence"/>
</dbReference>
<evidence type="ECO:0000256" key="2">
    <source>
        <dbReference type="ARBA" id="ARBA00022723"/>
    </source>
</evidence>
<dbReference type="GO" id="GO:0008270">
    <property type="term" value="F:zinc ion binding"/>
    <property type="evidence" value="ECO:0007669"/>
    <property type="project" value="UniProtKB-KW"/>
</dbReference>
<comment type="function">
    <text evidence="1">May be involved in environmental stress response.</text>
</comment>
<dbReference type="Pfam" id="PF01428">
    <property type="entry name" value="zf-AN1"/>
    <property type="match status" value="1"/>
</dbReference>
<keyword evidence="3 5" id="KW-0863">Zinc-finger</keyword>
<gene>
    <name evidence="9" type="ORF">RJ641_035432</name>
</gene>
<dbReference type="PANTHER" id="PTHR10634">
    <property type="entry name" value="AN1-TYPE ZINC FINGER PROTEIN"/>
    <property type="match status" value="1"/>
</dbReference>
<feature type="region of interest" description="Disordered" evidence="6">
    <location>
        <begin position="1"/>
        <end position="24"/>
    </location>
</feature>
<reference evidence="9 10" key="1">
    <citation type="submission" date="2023-12" db="EMBL/GenBank/DDBJ databases">
        <title>A high-quality genome assembly for Dillenia turbinata (Dilleniales).</title>
        <authorList>
            <person name="Chanderbali A."/>
        </authorList>
    </citation>
    <scope>NUCLEOTIDE SEQUENCE [LARGE SCALE GENOMIC DNA]</scope>
    <source>
        <strain evidence="9">LSX21</strain>
        <tissue evidence="9">Leaf</tissue>
    </source>
</reference>
<evidence type="ECO:0000313" key="10">
    <source>
        <dbReference type="Proteomes" id="UP001370490"/>
    </source>
</evidence>
<dbReference type="Gene3D" id="1.20.5.4770">
    <property type="match status" value="1"/>
</dbReference>
<dbReference type="SUPFAM" id="SSF57716">
    <property type="entry name" value="Glucocorticoid receptor-like (DNA-binding domain)"/>
    <property type="match status" value="1"/>
</dbReference>
<dbReference type="Pfam" id="PF01754">
    <property type="entry name" value="zf-A20"/>
    <property type="match status" value="1"/>
</dbReference>
<keyword evidence="10" id="KW-1185">Reference proteome</keyword>
<evidence type="ECO:0000259" key="7">
    <source>
        <dbReference type="PROSITE" id="PS51036"/>
    </source>
</evidence>
<evidence type="ECO:0000256" key="1">
    <source>
        <dbReference type="ARBA" id="ARBA00003732"/>
    </source>
</evidence>
<dbReference type="EMBL" id="JBAMMX010000008">
    <property type="protein sequence ID" value="KAK6935277.1"/>
    <property type="molecule type" value="Genomic_DNA"/>
</dbReference>
<dbReference type="InterPro" id="IPR000058">
    <property type="entry name" value="Znf_AN1"/>
</dbReference>
<evidence type="ECO:0000256" key="3">
    <source>
        <dbReference type="ARBA" id="ARBA00022771"/>
    </source>
</evidence>
<accession>A0AAN8VXJ0</accession>
<name>A0AAN8VXJ0_9MAGN</name>
<feature type="domain" description="A20-type" evidence="7">
    <location>
        <begin position="21"/>
        <end position="55"/>
    </location>
</feature>
<evidence type="ECO:0000256" key="5">
    <source>
        <dbReference type="PROSITE-ProRule" id="PRU00449"/>
    </source>
</evidence>
<keyword evidence="2" id="KW-0479">Metal-binding</keyword>
<dbReference type="SUPFAM" id="SSF118310">
    <property type="entry name" value="AN1-like Zinc finger"/>
    <property type="match status" value="1"/>
</dbReference>
<dbReference type="InterPro" id="IPR002653">
    <property type="entry name" value="Znf_A20"/>
</dbReference>
<organism evidence="9 10">
    <name type="scientific">Dillenia turbinata</name>
    <dbReference type="NCBI Taxonomy" id="194707"/>
    <lineage>
        <taxon>Eukaryota</taxon>
        <taxon>Viridiplantae</taxon>
        <taxon>Streptophyta</taxon>
        <taxon>Embryophyta</taxon>
        <taxon>Tracheophyta</taxon>
        <taxon>Spermatophyta</taxon>
        <taxon>Magnoliopsida</taxon>
        <taxon>eudicotyledons</taxon>
        <taxon>Gunneridae</taxon>
        <taxon>Pentapetalae</taxon>
        <taxon>Dilleniales</taxon>
        <taxon>Dilleniaceae</taxon>
        <taxon>Dillenia</taxon>
    </lineage>
</organism>
<dbReference type="GO" id="GO:0003677">
    <property type="term" value="F:DNA binding"/>
    <property type="evidence" value="ECO:0007669"/>
    <property type="project" value="InterPro"/>
</dbReference>